<accession>A0A318SVT3</accession>
<gene>
    <name evidence="1" type="ORF">DFP88_101634</name>
</gene>
<evidence type="ECO:0000313" key="2">
    <source>
        <dbReference type="Proteomes" id="UP000248311"/>
    </source>
</evidence>
<proteinExistence type="predicted"/>
<dbReference type="GO" id="GO:0016740">
    <property type="term" value="F:transferase activity"/>
    <property type="evidence" value="ECO:0007669"/>
    <property type="project" value="UniProtKB-KW"/>
</dbReference>
<dbReference type="RefSeq" id="WP_110812964.1">
    <property type="nucleotide sequence ID" value="NZ_QJTE01000001.1"/>
</dbReference>
<dbReference type="InterPro" id="IPR052736">
    <property type="entry name" value="Stf3_sulfotransferase"/>
</dbReference>
<dbReference type="AlphaFoldDB" id="A0A318SVT3"/>
<dbReference type="SUPFAM" id="SSF52540">
    <property type="entry name" value="P-loop containing nucleoside triphosphate hydrolases"/>
    <property type="match status" value="1"/>
</dbReference>
<protein>
    <submittedName>
        <fullName evidence="1">Sulfotransferase family protein</fullName>
    </submittedName>
</protein>
<organism evidence="1 2">
    <name type="scientific">Pseudoroseicyclus aestuarii</name>
    <dbReference type="NCBI Taxonomy" id="1795041"/>
    <lineage>
        <taxon>Bacteria</taxon>
        <taxon>Pseudomonadati</taxon>
        <taxon>Pseudomonadota</taxon>
        <taxon>Alphaproteobacteria</taxon>
        <taxon>Rhodobacterales</taxon>
        <taxon>Paracoccaceae</taxon>
        <taxon>Pseudoroseicyclus</taxon>
    </lineage>
</organism>
<dbReference type="Pfam" id="PF13469">
    <property type="entry name" value="Sulfotransfer_3"/>
    <property type="match status" value="1"/>
</dbReference>
<keyword evidence="2" id="KW-1185">Reference proteome</keyword>
<sequence length="372" mass="40468">MPAEGGFPWHRAFHPLCGADPLTLASLVARRGAPSLRGAPTLAVAALMSLMRAPFTLAEAALDAGLGDPAQPPVFVVGHPRSGTTHLHNVLAASGAFGLVPPVIATLPWERRSIGPLMRPLVEPRLPATRLIDGVAMHGEDPTEDEIGLANMGPLSYFHALYFPSRFAEDWEEGLLQEGPPRRQARRARAIRGYVRRMAARSPGAPLLLKNPAYTAQVPQLLRLFPGARVIHIRRDPRAVFASTRRSLRIVLSEMALQDWREVDIEAAVLRTYPQVMARLREGAEGLPEGAFTEVAFEDLVADPAATLEGLWHRLALPGGAEALGRARAYCESLSSFRPSDNPLTPSEEALLRRRWPRELADYGTLSAAAGE</sequence>
<comment type="caution">
    <text evidence="1">The sequence shown here is derived from an EMBL/GenBank/DDBJ whole genome shotgun (WGS) entry which is preliminary data.</text>
</comment>
<dbReference type="Gene3D" id="3.40.50.300">
    <property type="entry name" value="P-loop containing nucleotide triphosphate hydrolases"/>
    <property type="match status" value="1"/>
</dbReference>
<dbReference type="EMBL" id="QJTE01000001">
    <property type="protein sequence ID" value="PYE85960.1"/>
    <property type="molecule type" value="Genomic_DNA"/>
</dbReference>
<evidence type="ECO:0000313" key="1">
    <source>
        <dbReference type="EMBL" id="PYE85960.1"/>
    </source>
</evidence>
<name>A0A318SVT3_9RHOB</name>
<dbReference type="PANTHER" id="PTHR36451">
    <property type="entry name" value="PAPS-DEPENDENT SULFOTRANSFERASE STF3"/>
    <property type="match status" value="1"/>
</dbReference>
<dbReference type="PANTHER" id="PTHR36451:SF1">
    <property type="entry name" value="OMEGA-HYDROXY-BETA-DIHYDROMENAQUINONE-9 SULFOTRANSFERASE STF3"/>
    <property type="match status" value="1"/>
</dbReference>
<keyword evidence="1" id="KW-0808">Transferase</keyword>
<dbReference type="InterPro" id="IPR027417">
    <property type="entry name" value="P-loop_NTPase"/>
</dbReference>
<dbReference type="OrthoDB" id="9800698at2"/>
<reference evidence="1 2" key="1">
    <citation type="submission" date="2018-06" db="EMBL/GenBank/DDBJ databases">
        <title>Genomic Encyclopedia of Type Strains, Phase III (KMG-III): the genomes of soil and plant-associated and newly described type strains.</title>
        <authorList>
            <person name="Whitman W."/>
        </authorList>
    </citation>
    <scope>NUCLEOTIDE SEQUENCE [LARGE SCALE GENOMIC DNA]</scope>
    <source>
        <strain evidence="1 2">CECT 9025</strain>
    </source>
</reference>
<dbReference type="Proteomes" id="UP000248311">
    <property type="component" value="Unassembled WGS sequence"/>
</dbReference>